<keyword evidence="1" id="KW-0812">Transmembrane</keyword>
<dbReference type="Proteomes" id="UP000466442">
    <property type="component" value="Unassembled WGS sequence"/>
</dbReference>
<dbReference type="AlphaFoldDB" id="A0A8S9WNW4"/>
<sequence length="186" mass="21498">MASTEWGVIRKFPVIEKTFIGNDLKQAALIVFYVDVGFQTIYAAWAFLLILLLQDVIPNNEFSYEIIVNGEWYVSQVVQIMVSVGVVMVDVAFLFLVIKRGEFRQLSVWLKISVVLFWFLLILTVAALLNYVFNLMNLESGKGAEITFFYFRNGVFKFVRIVWDFYAITVVKNYYFSEKYGPTSVA</sequence>
<accession>A0A8S9WNW4</accession>
<proteinExistence type="predicted"/>
<evidence type="ECO:0000313" key="2">
    <source>
        <dbReference type="EMBL" id="KAF6197858.1"/>
    </source>
</evidence>
<feature type="transmembrane region" description="Helical" evidence="1">
    <location>
        <begin position="73"/>
        <end position="96"/>
    </location>
</feature>
<feature type="transmembrane region" description="Helical" evidence="1">
    <location>
        <begin position="108"/>
        <end position="133"/>
    </location>
</feature>
<keyword evidence="1" id="KW-0472">Membrane</keyword>
<evidence type="ECO:0000256" key="1">
    <source>
        <dbReference type="SAM" id="Phobius"/>
    </source>
</evidence>
<reference evidence="2" key="1">
    <citation type="journal article" date="2021" name="Mol. Ecol. Resour.">
        <title>Apolygus lucorum genome provides insights into omnivorousness and mesophyll feeding.</title>
        <authorList>
            <person name="Liu Y."/>
            <person name="Liu H."/>
            <person name="Wang H."/>
            <person name="Huang T."/>
            <person name="Liu B."/>
            <person name="Yang B."/>
            <person name="Yin L."/>
            <person name="Li B."/>
            <person name="Zhang Y."/>
            <person name="Zhang S."/>
            <person name="Jiang F."/>
            <person name="Zhang X."/>
            <person name="Ren Y."/>
            <person name="Wang B."/>
            <person name="Wang S."/>
            <person name="Lu Y."/>
            <person name="Wu K."/>
            <person name="Fan W."/>
            <person name="Wang G."/>
        </authorList>
    </citation>
    <scope>NUCLEOTIDE SEQUENCE</scope>
    <source>
        <strain evidence="2">12Hb</strain>
    </source>
</reference>
<organism evidence="2 3">
    <name type="scientific">Apolygus lucorum</name>
    <name type="common">Small green plant bug</name>
    <name type="synonym">Lygocoris lucorum</name>
    <dbReference type="NCBI Taxonomy" id="248454"/>
    <lineage>
        <taxon>Eukaryota</taxon>
        <taxon>Metazoa</taxon>
        <taxon>Ecdysozoa</taxon>
        <taxon>Arthropoda</taxon>
        <taxon>Hexapoda</taxon>
        <taxon>Insecta</taxon>
        <taxon>Pterygota</taxon>
        <taxon>Neoptera</taxon>
        <taxon>Paraneoptera</taxon>
        <taxon>Hemiptera</taxon>
        <taxon>Heteroptera</taxon>
        <taxon>Panheteroptera</taxon>
        <taxon>Cimicomorpha</taxon>
        <taxon>Miridae</taxon>
        <taxon>Mirini</taxon>
        <taxon>Apolygus</taxon>
    </lineage>
</organism>
<protein>
    <submittedName>
        <fullName evidence="2">Uncharacterized protein</fullName>
    </submittedName>
</protein>
<comment type="caution">
    <text evidence="2">The sequence shown here is derived from an EMBL/GenBank/DDBJ whole genome shotgun (WGS) entry which is preliminary data.</text>
</comment>
<keyword evidence="1" id="KW-1133">Transmembrane helix</keyword>
<evidence type="ECO:0000313" key="3">
    <source>
        <dbReference type="Proteomes" id="UP000466442"/>
    </source>
</evidence>
<name>A0A8S9WNW4_APOLU</name>
<gene>
    <name evidence="2" type="ORF">GE061_008828</name>
</gene>
<keyword evidence="3" id="KW-1185">Reference proteome</keyword>
<dbReference type="EMBL" id="WIXP02000017">
    <property type="protein sequence ID" value="KAF6197858.1"/>
    <property type="molecule type" value="Genomic_DNA"/>
</dbReference>
<feature type="transmembrane region" description="Helical" evidence="1">
    <location>
        <begin position="27"/>
        <end position="53"/>
    </location>
</feature>